<feature type="domain" description="ABC transmembrane type-1" evidence="10">
    <location>
        <begin position="19"/>
        <end position="301"/>
    </location>
</feature>
<evidence type="ECO:0000259" key="10">
    <source>
        <dbReference type="PROSITE" id="PS50929"/>
    </source>
</evidence>
<dbReference type="Proteomes" id="UP000077412">
    <property type="component" value="Chromosome"/>
</dbReference>
<keyword evidence="4" id="KW-0547">Nucleotide-binding</keyword>
<dbReference type="InterPro" id="IPR003593">
    <property type="entry name" value="AAA+_ATPase"/>
</dbReference>
<dbReference type="InterPro" id="IPR017871">
    <property type="entry name" value="ABC_transporter-like_CS"/>
</dbReference>
<name>A0A1B1Z1U2_9BACL</name>
<dbReference type="STRING" id="255247.ABE41_005335"/>
<dbReference type="SMART" id="SM00382">
    <property type="entry name" value="AAA"/>
    <property type="match status" value="1"/>
</dbReference>
<dbReference type="InterPro" id="IPR027417">
    <property type="entry name" value="P-loop_NTPase"/>
</dbReference>
<protein>
    <recommendedName>
        <fullName evidence="13">ABC transporter ATP-binding protein</fullName>
    </recommendedName>
</protein>
<dbReference type="RefSeq" id="WP_066287243.1">
    <property type="nucleotide sequence ID" value="NZ_CP016761.1"/>
</dbReference>
<dbReference type="PANTHER" id="PTHR43394:SF1">
    <property type="entry name" value="ATP-BINDING CASSETTE SUB-FAMILY B MEMBER 10, MITOCHONDRIAL"/>
    <property type="match status" value="1"/>
</dbReference>
<dbReference type="GO" id="GO:0016887">
    <property type="term" value="F:ATP hydrolysis activity"/>
    <property type="evidence" value="ECO:0007669"/>
    <property type="project" value="InterPro"/>
</dbReference>
<dbReference type="AlphaFoldDB" id="A0A1B1Z1U2"/>
<evidence type="ECO:0000256" key="6">
    <source>
        <dbReference type="ARBA" id="ARBA00022989"/>
    </source>
</evidence>
<dbReference type="Gene3D" id="1.20.1560.10">
    <property type="entry name" value="ABC transporter type 1, transmembrane domain"/>
    <property type="match status" value="1"/>
</dbReference>
<dbReference type="SUPFAM" id="SSF52540">
    <property type="entry name" value="P-loop containing nucleoside triphosphate hydrolases"/>
    <property type="match status" value="1"/>
</dbReference>
<dbReference type="FunFam" id="3.40.50.300:FF:000218">
    <property type="entry name" value="Multidrug ABC transporter ATP-binding protein"/>
    <property type="match status" value="1"/>
</dbReference>
<evidence type="ECO:0000256" key="7">
    <source>
        <dbReference type="ARBA" id="ARBA00023136"/>
    </source>
</evidence>
<keyword evidence="12" id="KW-1185">Reference proteome</keyword>
<gene>
    <name evidence="11" type="ORF">ABE41_005335</name>
</gene>
<dbReference type="InterPro" id="IPR036640">
    <property type="entry name" value="ABC1_TM_sf"/>
</dbReference>
<comment type="subcellular location">
    <subcellularLocation>
        <location evidence="1">Cell membrane</location>
        <topology evidence="1">Multi-pass membrane protein</topology>
    </subcellularLocation>
</comment>
<dbReference type="Pfam" id="PF00005">
    <property type="entry name" value="ABC_tran"/>
    <property type="match status" value="1"/>
</dbReference>
<evidence type="ECO:0008006" key="13">
    <source>
        <dbReference type="Google" id="ProtNLM"/>
    </source>
</evidence>
<dbReference type="PROSITE" id="PS50929">
    <property type="entry name" value="ABC_TM1F"/>
    <property type="match status" value="1"/>
</dbReference>
<dbReference type="InterPro" id="IPR003439">
    <property type="entry name" value="ABC_transporter-like_ATP-bd"/>
</dbReference>
<organism evidence="11 12">
    <name type="scientific">Fictibacillus arsenicus</name>
    <dbReference type="NCBI Taxonomy" id="255247"/>
    <lineage>
        <taxon>Bacteria</taxon>
        <taxon>Bacillati</taxon>
        <taxon>Bacillota</taxon>
        <taxon>Bacilli</taxon>
        <taxon>Bacillales</taxon>
        <taxon>Fictibacillaceae</taxon>
        <taxon>Fictibacillus</taxon>
    </lineage>
</organism>
<dbReference type="PROSITE" id="PS00211">
    <property type="entry name" value="ABC_TRANSPORTER_1"/>
    <property type="match status" value="1"/>
</dbReference>
<dbReference type="GO" id="GO:0005886">
    <property type="term" value="C:plasma membrane"/>
    <property type="evidence" value="ECO:0007669"/>
    <property type="project" value="UniProtKB-SubCell"/>
</dbReference>
<dbReference type="InterPro" id="IPR011527">
    <property type="entry name" value="ABC1_TM_dom"/>
</dbReference>
<keyword evidence="6 8" id="KW-1133">Transmembrane helix</keyword>
<evidence type="ECO:0000256" key="2">
    <source>
        <dbReference type="ARBA" id="ARBA00005417"/>
    </source>
</evidence>
<dbReference type="PROSITE" id="PS50893">
    <property type="entry name" value="ABC_TRANSPORTER_2"/>
    <property type="match status" value="1"/>
</dbReference>
<dbReference type="GO" id="GO:0015421">
    <property type="term" value="F:ABC-type oligopeptide transporter activity"/>
    <property type="evidence" value="ECO:0007669"/>
    <property type="project" value="TreeGrafter"/>
</dbReference>
<feature type="transmembrane region" description="Helical" evidence="8">
    <location>
        <begin position="140"/>
        <end position="172"/>
    </location>
</feature>
<feature type="transmembrane region" description="Helical" evidence="8">
    <location>
        <begin position="55"/>
        <end position="76"/>
    </location>
</feature>
<evidence type="ECO:0000256" key="8">
    <source>
        <dbReference type="SAM" id="Phobius"/>
    </source>
</evidence>
<evidence type="ECO:0000256" key="3">
    <source>
        <dbReference type="ARBA" id="ARBA00022692"/>
    </source>
</evidence>
<feature type="domain" description="ABC transporter" evidence="9">
    <location>
        <begin position="332"/>
        <end position="567"/>
    </location>
</feature>
<keyword evidence="5" id="KW-0067">ATP-binding</keyword>
<keyword evidence="3 8" id="KW-0812">Transmembrane</keyword>
<evidence type="ECO:0000313" key="11">
    <source>
        <dbReference type="EMBL" id="ANX11422.1"/>
    </source>
</evidence>
<dbReference type="InterPro" id="IPR039421">
    <property type="entry name" value="Type_1_exporter"/>
</dbReference>
<evidence type="ECO:0000313" key="12">
    <source>
        <dbReference type="Proteomes" id="UP000077412"/>
    </source>
</evidence>
<reference evidence="11 12" key="1">
    <citation type="submission" date="2016-08" db="EMBL/GenBank/DDBJ databases">
        <title>Complete genome sequence of Fictibacillus arsenicus G25-54, a strain with toxicity to nematodes and a potential arsenic-resistance activity.</title>
        <authorList>
            <person name="Zheng Z."/>
        </authorList>
    </citation>
    <scope>NUCLEOTIDE SEQUENCE [LARGE SCALE GENOMIC DNA]</scope>
    <source>
        <strain evidence="11 12">G25-54</strain>
    </source>
</reference>
<evidence type="ECO:0000259" key="9">
    <source>
        <dbReference type="PROSITE" id="PS50893"/>
    </source>
</evidence>
<comment type="similarity">
    <text evidence="2">Belongs to the ABC transporter superfamily.</text>
</comment>
<dbReference type="KEGG" id="far:ABE41_005335"/>
<dbReference type="OrthoDB" id="9770415at2"/>
<dbReference type="PANTHER" id="PTHR43394">
    <property type="entry name" value="ATP-DEPENDENT PERMEASE MDL1, MITOCHONDRIAL"/>
    <property type="match status" value="1"/>
</dbReference>
<dbReference type="SUPFAM" id="SSF90123">
    <property type="entry name" value="ABC transporter transmembrane region"/>
    <property type="match status" value="1"/>
</dbReference>
<evidence type="ECO:0000256" key="1">
    <source>
        <dbReference type="ARBA" id="ARBA00004651"/>
    </source>
</evidence>
<dbReference type="Gene3D" id="3.40.50.300">
    <property type="entry name" value="P-loop containing nucleotide triphosphate hydrolases"/>
    <property type="match status" value="1"/>
</dbReference>
<dbReference type="Pfam" id="PF00664">
    <property type="entry name" value="ABC_membrane"/>
    <property type="match status" value="1"/>
</dbReference>
<evidence type="ECO:0000256" key="5">
    <source>
        <dbReference type="ARBA" id="ARBA00022840"/>
    </source>
</evidence>
<evidence type="ECO:0000256" key="4">
    <source>
        <dbReference type="ARBA" id="ARBA00022741"/>
    </source>
</evidence>
<proteinExistence type="inferred from homology"/>
<dbReference type="GO" id="GO:0005524">
    <property type="term" value="F:ATP binding"/>
    <property type="evidence" value="ECO:0007669"/>
    <property type="project" value="UniProtKB-KW"/>
</dbReference>
<accession>A0A1B1Z1U2</accession>
<sequence>MDNIKWLLHYIKKIKWFFLLSLLLLCLESMSIIATTALQKYIIDDVFINGQYDKLVPILLMFAGAFIAYALLFTIAPHTFHRIQARIIDVLTRDFMNYMQRIPVKTFHNERVTKYVHYLSNDVSQVAGMIGGYIPRLIQLFVTITVLSVIIFLSSPVLLVSILLFSALYIMMGRHFSPLIRKAGKEAQDRKTDLLIHIEEGISSTREVLAYNRTEWETSIYNRHFKRYFDAVMKQAKINNRQILASEPLKWGASLIVLGYGGYSVIQGNLTIGMFIIVYQFTGQLMDSLHRLFAFSMDLSNIYANVDRLRSVIESPAEKDGSLPFNEKIESITFSGVSFSYSEDSDNNVLHDLTFTIPSGKKIAFVGTSGGGKSTIAQLLMRFFKPSEGKILVNSYALHELVYSDWTKRIGFVTQEPYIFPDTLRNNLLLGREISHEKMIKACEMAQIHEYIEGLSEGYDTEIGERGITLSGGQRQRLALARAIISNPEVLILDEATSALDLETERLVQYNFDLVREGKTTIVIAHRLSTVKNADIIFVMDNGSIVEQGTHEELMQGNTVYKSLVYAEKTLEVGA</sequence>
<dbReference type="EMBL" id="CP016761">
    <property type="protein sequence ID" value="ANX11422.1"/>
    <property type="molecule type" value="Genomic_DNA"/>
</dbReference>
<keyword evidence="7 8" id="KW-0472">Membrane</keyword>
<dbReference type="CDD" id="cd07346">
    <property type="entry name" value="ABC_6TM_exporters"/>
    <property type="match status" value="1"/>
</dbReference>